<dbReference type="CDD" id="cd00167">
    <property type="entry name" value="SANT"/>
    <property type="match status" value="1"/>
</dbReference>
<dbReference type="InterPro" id="IPR051575">
    <property type="entry name" value="Myb-like_DNA-bd"/>
</dbReference>
<feature type="domain" description="Myb-like" evidence="5">
    <location>
        <begin position="63"/>
        <end position="119"/>
    </location>
</feature>
<dbReference type="PROSITE" id="PS51294">
    <property type="entry name" value="HTH_MYB"/>
    <property type="match status" value="1"/>
</dbReference>
<keyword evidence="3" id="KW-0804">Transcription</keyword>
<dbReference type="AlphaFoldDB" id="A0A9P8RXE6"/>
<accession>A0A9P8RXE6</accession>
<dbReference type="PANTHER" id="PTHR46621:SF1">
    <property type="entry name" value="SNRNA-ACTIVATING PROTEIN COMPLEX SUBUNIT 4"/>
    <property type="match status" value="1"/>
</dbReference>
<keyword evidence="4" id="KW-0539">Nucleus</keyword>
<dbReference type="EMBL" id="AUWU02000005">
    <property type="protein sequence ID" value="KAH0572944.1"/>
    <property type="molecule type" value="Genomic_DNA"/>
</dbReference>
<protein>
    <submittedName>
        <fullName evidence="7">Myb-like DNA-binding domain-containing protein</fullName>
    </submittedName>
</protein>
<feature type="domain" description="HTH myb-type" evidence="6">
    <location>
        <begin position="120"/>
        <end position="175"/>
    </location>
</feature>
<dbReference type="InterPro" id="IPR009057">
    <property type="entry name" value="Homeodomain-like_sf"/>
</dbReference>
<dbReference type="GO" id="GO:0042795">
    <property type="term" value="P:snRNA transcription by RNA polymerase II"/>
    <property type="evidence" value="ECO:0007669"/>
    <property type="project" value="TreeGrafter"/>
</dbReference>
<evidence type="ECO:0000256" key="2">
    <source>
        <dbReference type="ARBA" id="ARBA00023125"/>
    </source>
</evidence>
<dbReference type="OrthoDB" id="2143914at2759"/>
<reference evidence="7 8" key="1">
    <citation type="journal article" date="2014" name="PLoS Genet.">
        <title>The Genome of Spironucleus salmonicida Highlights a Fish Pathogen Adapted to Fluctuating Environments.</title>
        <authorList>
            <person name="Xu F."/>
            <person name="Jerlstrom-Hultqvist J."/>
            <person name="Einarsson E."/>
            <person name="Astvaldsson A."/>
            <person name="Svard S.G."/>
            <person name="Andersson J.O."/>
        </authorList>
    </citation>
    <scope>NUCLEOTIDE SEQUENCE [LARGE SCALE GENOMIC DNA]</scope>
    <source>
        <strain evidence="7 8">ATCC 50377</strain>
    </source>
</reference>
<evidence type="ECO:0000256" key="1">
    <source>
        <dbReference type="ARBA" id="ARBA00023015"/>
    </source>
</evidence>
<keyword evidence="8" id="KW-1185">Reference proteome</keyword>
<dbReference type="GO" id="GO:0000978">
    <property type="term" value="F:RNA polymerase II cis-regulatory region sequence-specific DNA binding"/>
    <property type="evidence" value="ECO:0007669"/>
    <property type="project" value="TreeGrafter"/>
</dbReference>
<dbReference type="GO" id="GO:0019185">
    <property type="term" value="C:snRNA-activating protein complex"/>
    <property type="evidence" value="ECO:0007669"/>
    <property type="project" value="TreeGrafter"/>
</dbReference>
<evidence type="ECO:0000313" key="8">
    <source>
        <dbReference type="Proteomes" id="UP000018208"/>
    </source>
</evidence>
<gene>
    <name evidence="7" type="ORF">SS50377_25059</name>
</gene>
<dbReference type="PANTHER" id="PTHR46621">
    <property type="entry name" value="SNRNA-ACTIVATING PROTEIN COMPLEX SUBUNIT 4"/>
    <property type="match status" value="1"/>
</dbReference>
<name>A0A9P8RXE6_9EUKA</name>
<dbReference type="KEGG" id="ssao:94299082"/>
<comment type="caution">
    <text evidence="7">The sequence shown here is derived from an EMBL/GenBank/DDBJ whole genome shotgun (WGS) entry which is preliminary data.</text>
</comment>
<dbReference type="Proteomes" id="UP000018208">
    <property type="component" value="Unassembled WGS sequence"/>
</dbReference>
<evidence type="ECO:0000259" key="5">
    <source>
        <dbReference type="PROSITE" id="PS50090"/>
    </source>
</evidence>
<proteinExistence type="predicted"/>
<dbReference type="RefSeq" id="XP_067763717.1">
    <property type="nucleotide sequence ID" value="XM_067908896.1"/>
</dbReference>
<dbReference type="Pfam" id="PF00249">
    <property type="entry name" value="Myb_DNA-binding"/>
    <property type="match status" value="1"/>
</dbReference>
<organism evidence="7 8">
    <name type="scientific">Spironucleus salmonicida</name>
    <dbReference type="NCBI Taxonomy" id="348837"/>
    <lineage>
        <taxon>Eukaryota</taxon>
        <taxon>Metamonada</taxon>
        <taxon>Diplomonadida</taxon>
        <taxon>Hexamitidae</taxon>
        <taxon>Hexamitinae</taxon>
        <taxon>Spironucleus</taxon>
    </lineage>
</organism>
<feature type="domain" description="Myb-like" evidence="5">
    <location>
        <begin position="120"/>
        <end position="171"/>
    </location>
</feature>
<dbReference type="GeneID" id="94299082"/>
<dbReference type="Gene3D" id="1.10.10.60">
    <property type="entry name" value="Homeodomain-like"/>
    <property type="match status" value="2"/>
</dbReference>
<evidence type="ECO:0000256" key="4">
    <source>
        <dbReference type="ARBA" id="ARBA00023242"/>
    </source>
</evidence>
<keyword evidence="2" id="KW-0238">DNA-binding</keyword>
<dbReference type="SMART" id="SM00717">
    <property type="entry name" value="SANT"/>
    <property type="match status" value="2"/>
</dbReference>
<dbReference type="InterPro" id="IPR017930">
    <property type="entry name" value="Myb_dom"/>
</dbReference>
<dbReference type="InterPro" id="IPR001005">
    <property type="entry name" value="SANT/Myb"/>
</dbReference>
<keyword evidence="1" id="KW-0805">Transcription regulation</keyword>
<dbReference type="GO" id="GO:0042796">
    <property type="term" value="P:snRNA transcription by RNA polymerase III"/>
    <property type="evidence" value="ECO:0007669"/>
    <property type="project" value="TreeGrafter"/>
</dbReference>
<evidence type="ECO:0000256" key="3">
    <source>
        <dbReference type="ARBA" id="ARBA00023163"/>
    </source>
</evidence>
<sequence>MQVLLYYFQIQYINGQLTEVYKYHNIYFIFFGKKMLLDDFLIQQQQILALIYQVQLQINQPPQGRTKSNIWCEQENSLLSTLILEYGAKNWSFISQKFNQLNYRQRGQASIVQHWVRVLTPEKTQRKWSGDEDNLLINVLLKSPRRQWKYMAKQLEGRTDNQIINRLKVLKNNKKWINIDRDYFP</sequence>
<dbReference type="GO" id="GO:0001006">
    <property type="term" value="F:RNA polymerase III type 3 promoter sequence-specific DNA binding"/>
    <property type="evidence" value="ECO:0007669"/>
    <property type="project" value="TreeGrafter"/>
</dbReference>
<evidence type="ECO:0000259" key="6">
    <source>
        <dbReference type="PROSITE" id="PS51294"/>
    </source>
</evidence>
<dbReference type="SUPFAM" id="SSF46689">
    <property type="entry name" value="Homeodomain-like"/>
    <property type="match status" value="1"/>
</dbReference>
<evidence type="ECO:0000313" key="7">
    <source>
        <dbReference type="EMBL" id="KAH0572944.1"/>
    </source>
</evidence>
<dbReference type="PROSITE" id="PS50090">
    <property type="entry name" value="MYB_LIKE"/>
    <property type="match status" value="2"/>
</dbReference>